<dbReference type="AlphaFoldDB" id="A0A6J7BBX0"/>
<sequence length="86" mass="9229">MSRTTRLELLDPNKVALAFVTPLEAVTGVIMTVLHSPTPKSVLAATRNRTDSPRVSPNALYEVPSVVSCSAVSVVQVTPSKLRSIR</sequence>
<feature type="transmembrane region" description="Helical" evidence="1">
    <location>
        <begin position="15"/>
        <end position="34"/>
    </location>
</feature>
<accession>A0A6J7BBX0</accession>
<gene>
    <name evidence="2" type="ORF">UFOPK3266_00765</name>
</gene>
<keyword evidence="1" id="KW-0472">Membrane</keyword>
<name>A0A6J7BBX0_9ZZZZ</name>
<protein>
    <submittedName>
        <fullName evidence="2">Unannotated protein</fullName>
    </submittedName>
</protein>
<proteinExistence type="predicted"/>
<reference evidence="2" key="1">
    <citation type="submission" date="2020-05" db="EMBL/GenBank/DDBJ databases">
        <authorList>
            <person name="Chiriac C."/>
            <person name="Salcher M."/>
            <person name="Ghai R."/>
            <person name="Kavagutti S V."/>
        </authorList>
    </citation>
    <scope>NUCLEOTIDE SEQUENCE</scope>
</reference>
<organism evidence="2">
    <name type="scientific">freshwater metagenome</name>
    <dbReference type="NCBI Taxonomy" id="449393"/>
    <lineage>
        <taxon>unclassified sequences</taxon>
        <taxon>metagenomes</taxon>
        <taxon>ecological metagenomes</taxon>
    </lineage>
</organism>
<evidence type="ECO:0000313" key="2">
    <source>
        <dbReference type="EMBL" id="CAB4842977.1"/>
    </source>
</evidence>
<dbReference type="EMBL" id="CAFBAA010000016">
    <property type="protein sequence ID" value="CAB4842977.1"/>
    <property type="molecule type" value="Genomic_DNA"/>
</dbReference>
<evidence type="ECO:0000256" key="1">
    <source>
        <dbReference type="SAM" id="Phobius"/>
    </source>
</evidence>
<keyword evidence="1" id="KW-1133">Transmembrane helix</keyword>
<keyword evidence="1" id="KW-0812">Transmembrane</keyword>